<evidence type="ECO:0000256" key="1">
    <source>
        <dbReference type="ARBA" id="ARBA00001698"/>
    </source>
</evidence>
<comment type="similarity">
    <text evidence="5 18">Belongs to the CDS family.</text>
</comment>
<keyword evidence="21" id="KW-1185">Reference proteome</keyword>
<evidence type="ECO:0000256" key="10">
    <source>
        <dbReference type="ARBA" id="ARBA00022679"/>
    </source>
</evidence>
<name>A0ABU1D7R2_9BURK</name>
<comment type="pathway">
    <text evidence="4">Lipid metabolism.</text>
</comment>
<accession>A0ABU1D7R2</accession>
<dbReference type="GO" id="GO:0004605">
    <property type="term" value="F:phosphatidate cytidylyltransferase activity"/>
    <property type="evidence" value="ECO:0007669"/>
    <property type="project" value="UniProtKB-EC"/>
</dbReference>
<dbReference type="EMBL" id="JAUZQE010000026">
    <property type="protein sequence ID" value="MDR4126474.1"/>
    <property type="molecule type" value="Genomic_DNA"/>
</dbReference>
<organism evidence="20 21">
    <name type="scientific">Yanghanlia caeni</name>
    <dbReference type="NCBI Taxonomy" id="3064283"/>
    <lineage>
        <taxon>Bacteria</taxon>
        <taxon>Pseudomonadati</taxon>
        <taxon>Pseudomonadota</taxon>
        <taxon>Betaproteobacteria</taxon>
        <taxon>Burkholderiales</taxon>
        <taxon>Alcaligenaceae</taxon>
        <taxon>Yanghanlia</taxon>
    </lineage>
</organism>
<evidence type="ECO:0000256" key="6">
    <source>
        <dbReference type="ARBA" id="ARBA00012487"/>
    </source>
</evidence>
<evidence type="ECO:0000256" key="11">
    <source>
        <dbReference type="ARBA" id="ARBA00022692"/>
    </source>
</evidence>
<keyword evidence="17" id="KW-1208">Phospholipid metabolism</keyword>
<sequence length="285" mass="30228">MLMQRVLTAIVLLLVLSGALMAPSAWPLIALLLVAAGCALWEWLRLSLAPAWRAAAPWVAAFTSIVMFWLIWSGSPDAGVQPAAAQVVRPWLMPLAALGWAVLALPQVIQGQTAERRLPFVMSAFGVIAVVAAWAALVFIYVKFGAWCLISMMALIWFADIAAYFTGRAFGKRKLAPKVSPGKTWEGAMGGILAAAVWTTATASVPGSFGAVLAQKWSMPGVFALSCLLAGISIVGDLFESLLKRRAGVKDSGRLLPGHGGVYDRIDALLPVAPVALMLTGTVFQ</sequence>
<evidence type="ECO:0000256" key="14">
    <source>
        <dbReference type="ARBA" id="ARBA00023098"/>
    </source>
</evidence>
<evidence type="ECO:0000256" key="4">
    <source>
        <dbReference type="ARBA" id="ARBA00005189"/>
    </source>
</evidence>
<feature type="transmembrane region" description="Helical" evidence="19">
    <location>
        <begin position="55"/>
        <end position="72"/>
    </location>
</feature>
<evidence type="ECO:0000256" key="17">
    <source>
        <dbReference type="ARBA" id="ARBA00023264"/>
    </source>
</evidence>
<dbReference type="PANTHER" id="PTHR46382:SF1">
    <property type="entry name" value="PHOSPHATIDATE CYTIDYLYLTRANSFERASE"/>
    <property type="match status" value="1"/>
</dbReference>
<dbReference type="PANTHER" id="PTHR46382">
    <property type="entry name" value="PHOSPHATIDATE CYTIDYLYLTRANSFERASE"/>
    <property type="match status" value="1"/>
</dbReference>
<comment type="caution">
    <text evidence="20">The sequence shown here is derived from an EMBL/GenBank/DDBJ whole genome shotgun (WGS) entry which is preliminary data.</text>
</comment>
<dbReference type="PROSITE" id="PS01315">
    <property type="entry name" value="CDS"/>
    <property type="match status" value="1"/>
</dbReference>
<evidence type="ECO:0000256" key="3">
    <source>
        <dbReference type="ARBA" id="ARBA00005119"/>
    </source>
</evidence>
<keyword evidence="10 18" id="KW-0808">Transferase</keyword>
<keyword evidence="14" id="KW-0443">Lipid metabolism</keyword>
<evidence type="ECO:0000256" key="13">
    <source>
        <dbReference type="ARBA" id="ARBA00022989"/>
    </source>
</evidence>
<evidence type="ECO:0000256" key="15">
    <source>
        <dbReference type="ARBA" id="ARBA00023136"/>
    </source>
</evidence>
<reference evidence="20 21" key="1">
    <citation type="submission" date="2023-08" db="EMBL/GenBank/DDBJ databases">
        <title>Alcaligenaceae gen. nov., a novel taxon isolated from the sludge of Yixing Pesticide Factory.</title>
        <authorList>
            <person name="Ruan L."/>
        </authorList>
    </citation>
    <scope>NUCLEOTIDE SEQUENCE [LARGE SCALE GENOMIC DNA]</scope>
    <source>
        <strain evidence="20 21">LG-2</strain>
    </source>
</reference>
<dbReference type="Proteomes" id="UP001232156">
    <property type="component" value="Unassembled WGS sequence"/>
</dbReference>
<dbReference type="EC" id="2.7.7.41" evidence="6 18"/>
<proteinExistence type="inferred from homology"/>
<evidence type="ECO:0000313" key="21">
    <source>
        <dbReference type="Proteomes" id="UP001232156"/>
    </source>
</evidence>
<evidence type="ECO:0000256" key="12">
    <source>
        <dbReference type="ARBA" id="ARBA00022695"/>
    </source>
</evidence>
<evidence type="ECO:0000256" key="19">
    <source>
        <dbReference type="SAM" id="Phobius"/>
    </source>
</evidence>
<comment type="pathway">
    <text evidence="3 18">Phospholipid metabolism; CDP-diacylglycerol biosynthesis; CDP-diacylglycerol from sn-glycerol 3-phosphate: step 3/3.</text>
</comment>
<keyword evidence="16" id="KW-0594">Phospholipid biosynthesis</keyword>
<keyword evidence="13 19" id="KW-1133">Transmembrane helix</keyword>
<keyword evidence="12 18" id="KW-0548">Nucleotidyltransferase</keyword>
<comment type="catalytic activity">
    <reaction evidence="1 18">
        <text>a 1,2-diacyl-sn-glycero-3-phosphate + CTP + H(+) = a CDP-1,2-diacyl-sn-glycerol + diphosphate</text>
        <dbReference type="Rhea" id="RHEA:16229"/>
        <dbReference type="ChEBI" id="CHEBI:15378"/>
        <dbReference type="ChEBI" id="CHEBI:33019"/>
        <dbReference type="ChEBI" id="CHEBI:37563"/>
        <dbReference type="ChEBI" id="CHEBI:58332"/>
        <dbReference type="ChEBI" id="CHEBI:58608"/>
        <dbReference type="EC" id="2.7.7.41"/>
    </reaction>
</comment>
<feature type="transmembrane region" description="Helical" evidence="19">
    <location>
        <begin position="92"/>
        <end position="109"/>
    </location>
</feature>
<keyword evidence="8" id="KW-1003">Cell membrane</keyword>
<feature type="transmembrane region" description="Helical" evidence="19">
    <location>
        <begin position="187"/>
        <end position="205"/>
    </location>
</feature>
<dbReference type="RefSeq" id="WP_347287266.1">
    <property type="nucleotide sequence ID" value="NZ_JAUZQE010000026.1"/>
</dbReference>
<dbReference type="Pfam" id="PF01148">
    <property type="entry name" value="CTP_transf_1"/>
    <property type="match status" value="1"/>
</dbReference>
<evidence type="ECO:0000256" key="7">
    <source>
        <dbReference type="ARBA" id="ARBA00019373"/>
    </source>
</evidence>
<protein>
    <recommendedName>
        <fullName evidence="7 18">Phosphatidate cytidylyltransferase</fullName>
        <ecNumber evidence="6 18">2.7.7.41</ecNumber>
    </recommendedName>
</protein>
<evidence type="ECO:0000256" key="18">
    <source>
        <dbReference type="RuleBase" id="RU003938"/>
    </source>
</evidence>
<evidence type="ECO:0000256" key="8">
    <source>
        <dbReference type="ARBA" id="ARBA00022475"/>
    </source>
</evidence>
<evidence type="ECO:0000256" key="9">
    <source>
        <dbReference type="ARBA" id="ARBA00022516"/>
    </source>
</evidence>
<keyword evidence="11 18" id="KW-0812">Transmembrane</keyword>
<evidence type="ECO:0000313" key="20">
    <source>
        <dbReference type="EMBL" id="MDR4126474.1"/>
    </source>
</evidence>
<evidence type="ECO:0000256" key="2">
    <source>
        <dbReference type="ARBA" id="ARBA00004651"/>
    </source>
</evidence>
<keyword evidence="9" id="KW-0444">Lipid biosynthesis</keyword>
<dbReference type="InterPro" id="IPR000374">
    <property type="entry name" value="PC_trans"/>
</dbReference>
<feature type="transmembrane region" description="Helical" evidence="19">
    <location>
        <begin position="118"/>
        <end position="138"/>
    </location>
</feature>
<keyword evidence="15 19" id="KW-0472">Membrane</keyword>
<feature type="transmembrane region" description="Helical" evidence="19">
    <location>
        <begin position="144"/>
        <end position="166"/>
    </location>
</feature>
<evidence type="ECO:0000256" key="5">
    <source>
        <dbReference type="ARBA" id="ARBA00010185"/>
    </source>
</evidence>
<feature type="transmembrane region" description="Helical" evidence="19">
    <location>
        <begin position="217"/>
        <end position="239"/>
    </location>
</feature>
<gene>
    <name evidence="20" type="ORF">Q8947_10835</name>
</gene>
<comment type="subcellular location">
    <subcellularLocation>
        <location evidence="2">Cell membrane</location>
        <topology evidence="2">Multi-pass membrane protein</topology>
    </subcellularLocation>
</comment>
<evidence type="ECO:0000256" key="16">
    <source>
        <dbReference type="ARBA" id="ARBA00023209"/>
    </source>
</evidence>